<dbReference type="PANTHER" id="PTHR23270">
    <property type="entry name" value="PROGRAMMED CELL DEATH PROTEIN 11 PRE-RRNA PROCESSING PROTEIN RRP5"/>
    <property type="match status" value="1"/>
</dbReference>
<dbReference type="PANTHER" id="PTHR23270:SF10">
    <property type="entry name" value="PROTEIN RRP5 HOMOLOG"/>
    <property type="match status" value="1"/>
</dbReference>
<evidence type="ECO:0000313" key="6">
    <source>
        <dbReference type="Proteomes" id="UP001431783"/>
    </source>
</evidence>
<feature type="domain" description="S1 motif" evidence="4">
    <location>
        <begin position="804"/>
        <end position="864"/>
    </location>
</feature>
<dbReference type="GO" id="GO:0003723">
    <property type="term" value="F:RNA binding"/>
    <property type="evidence" value="ECO:0007669"/>
    <property type="project" value="TreeGrafter"/>
</dbReference>
<feature type="compositionally biased region" description="Acidic residues" evidence="3">
    <location>
        <begin position="1009"/>
        <end position="1030"/>
    </location>
</feature>
<dbReference type="SUPFAM" id="SSF50249">
    <property type="entry name" value="Nucleic acid-binding proteins"/>
    <property type="match status" value="6"/>
</dbReference>
<evidence type="ECO:0000256" key="3">
    <source>
        <dbReference type="SAM" id="MobiDB-lite"/>
    </source>
</evidence>
<feature type="region of interest" description="Disordered" evidence="3">
    <location>
        <begin position="964"/>
        <end position="1076"/>
    </location>
</feature>
<dbReference type="SMART" id="SM00386">
    <property type="entry name" value="HAT"/>
    <property type="match status" value="5"/>
</dbReference>
<feature type="compositionally biased region" description="Acidic residues" evidence="3">
    <location>
        <begin position="1057"/>
        <end position="1066"/>
    </location>
</feature>
<comment type="caution">
    <text evidence="5">The sequence shown here is derived from an EMBL/GenBank/DDBJ whole genome shotgun (WGS) entry which is preliminary data.</text>
</comment>
<evidence type="ECO:0000256" key="2">
    <source>
        <dbReference type="ARBA" id="ARBA00022552"/>
    </source>
</evidence>
<feature type="domain" description="S1 motif" evidence="4">
    <location>
        <begin position="692"/>
        <end position="761"/>
    </location>
</feature>
<feature type="region of interest" description="Disordered" evidence="3">
    <location>
        <begin position="1116"/>
        <end position="1143"/>
    </location>
</feature>
<organism evidence="5 6">
    <name type="scientific">Henosepilachna vigintioctopunctata</name>
    <dbReference type="NCBI Taxonomy" id="420089"/>
    <lineage>
        <taxon>Eukaryota</taxon>
        <taxon>Metazoa</taxon>
        <taxon>Ecdysozoa</taxon>
        <taxon>Arthropoda</taxon>
        <taxon>Hexapoda</taxon>
        <taxon>Insecta</taxon>
        <taxon>Pterygota</taxon>
        <taxon>Neoptera</taxon>
        <taxon>Endopterygota</taxon>
        <taxon>Coleoptera</taxon>
        <taxon>Polyphaga</taxon>
        <taxon>Cucujiformia</taxon>
        <taxon>Coccinelloidea</taxon>
        <taxon>Coccinellidae</taxon>
        <taxon>Epilachninae</taxon>
        <taxon>Epilachnini</taxon>
        <taxon>Henosepilachna</taxon>
    </lineage>
</organism>
<gene>
    <name evidence="5" type="ORF">WA026_020337</name>
</gene>
<dbReference type="Gene3D" id="1.25.40.10">
    <property type="entry name" value="Tetratricopeptide repeat domain"/>
    <property type="match status" value="2"/>
</dbReference>
<dbReference type="CDD" id="cd00164">
    <property type="entry name" value="S1_like"/>
    <property type="match status" value="1"/>
</dbReference>
<feature type="domain" description="S1 motif" evidence="4">
    <location>
        <begin position="431"/>
        <end position="498"/>
    </location>
</feature>
<dbReference type="InterPro" id="IPR045209">
    <property type="entry name" value="Rrp5"/>
</dbReference>
<proteinExistence type="predicted"/>
<dbReference type="Pfam" id="PF23459">
    <property type="entry name" value="S1_RRP5"/>
    <property type="match status" value="1"/>
</dbReference>
<feature type="compositionally biased region" description="Basic and acidic residues" evidence="3">
    <location>
        <begin position="1047"/>
        <end position="1056"/>
    </location>
</feature>
<dbReference type="GO" id="GO:0032040">
    <property type="term" value="C:small-subunit processome"/>
    <property type="evidence" value="ECO:0007669"/>
    <property type="project" value="TreeGrafter"/>
</dbReference>
<evidence type="ECO:0000313" key="5">
    <source>
        <dbReference type="EMBL" id="KAK9872990.1"/>
    </source>
</evidence>
<dbReference type="SUPFAM" id="SSF48452">
    <property type="entry name" value="TPR-like"/>
    <property type="match status" value="2"/>
</dbReference>
<dbReference type="Proteomes" id="UP001431783">
    <property type="component" value="Unassembled WGS sequence"/>
</dbReference>
<feature type="domain" description="S1 motif" evidence="4">
    <location>
        <begin position="259"/>
        <end position="326"/>
    </location>
</feature>
<dbReference type="GO" id="GO:0006364">
    <property type="term" value="P:rRNA processing"/>
    <property type="evidence" value="ECO:0007669"/>
    <property type="project" value="UniProtKB-KW"/>
</dbReference>
<dbReference type="InterPro" id="IPR011990">
    <property type="entry name" value="TPR-like_helical_dom_sf"/>
</dbReference>
<dbReference type="EMBL" id="JARQZJ010000014">
    <property type="protein sequence ID" value="KAK9872990.1"/>
    <property type="molecule type" value="Genomic_DNA"/>
</dbReference>
<sequence length="1440" mass="164715">MVEFEEEDFPRGGKKVTVGIKRKHPDLSLFSNATKKSKKIKTIDNNEEDSFTRYIDKKDVLTTSNLQEGMTILACVKKITEHAIEVELPNLLSAKVTINSISNPLNNILKKLLKSSDLSTVSNILKDIFVLGQYVPFKMRNIENSKDKLNIFGSISPNDINVDRRYNSFRKGELLWAAVVSELDHGYQLDSGVPNCRIFLPHQNIEEGKQLKIGQPIWCKIHKVDNQSAASTLRVGVKIHHIDSVFTDENAVLNFILPGTKVEAFVEKVLNNGICCKFLNNYVGFIHESQMNPPMKKISSIKAGMTVSAYVLYVEELTKVTYLTLRGLESEFQPKYTRGDKISGTIMGSNSSGLYIRLNQNERGWISNRRLLNSLGKKSQKMSLIKEKYPNGSKHKCIILSYNHMDRVYICGVEKELLQEKYFNFKDFSIGELLVGIVHSIKPNGIILSVGQIKGFIPNIHLTDSPYSDNLKKKFSVGQKVKARVFSRSEENVIFTLKSKFVNEENCLSSLEDLTINHIYSALVLKAKQFGLVVAFYNNVEGFIPLNEFNFQVTQEYKNNPSLYFYTGEVIKVRITQIKSDKVIASLILDQKVNQHVKVGQKVKATVTNIDENGLTVFISKTSTEGFLPVQHLSVDSTLCHPMLETYNVNDTISNLLIVKADESGITVSRREAIAYERCDLAVPKFQNIRKGTLLRCSVESIEELGIFVTSPIKNFNKKIFVNKKSITKGKDMPQFEIHQSVMGRVMEISQKKEIIVLSLKFENVFDNNIQNSVSLFSDYLADVEYLNKFGSRNNWPLNQYKLAERVQCTVKKVTKDGCLVELTNGCQGLVTSFLCESHKKGDKVEGIVIGHNYQYKYVEICLKKSMIHSINPNQEISDESLPDNKLHFTVHKLTTNDQYIISVLRKDGNKKLVYIPLKLCENDFNKITKSFYNGDTFKVEICGQFGEKLIGFHKKMKHSYDRKLSLQNESESDSNKSCSPKPKHQESKMSDTEEASVISDKEEASNLNEEEDVECSEENNEDLSSDTNEDSGVYSKDYISNSGKDSVTDMDHDQTEETEDEDECDENSKEENVEHVRVKFNGEEVRSFKDQDEICCPLPILPSVSNFFSAQITKKLDDSSSDDEDVKEMDTKKKKKKLTPAEKAEQLRMEEERISKIEKDLADTSKEPDNIEQFERILLAEPNSSALWIKYISHYLALAEFDKARAVGRKALETISMTLEDEKFNIWISLLNLENLYGTKESFEKLFEEAIKFNDAFQIYMKVLFMLYESGKLLELDEKIKKAKTKFKQEPNMWVEIAKIYYLLGRFKEARNMQNSCLKSITNLKKQYSIILKFAILEFTHGEMDMGIAVFEYIIETYPNKVSAWMIYVDQLIKKEQINEVRNLLDRAIAMKLPLRATKVVYHKYRTFEEKYGTPQTIATFKEKARKILEKAQSSLLQS</sequence>
<comment type="subcellular location">
    <subcellularLocation>
        <location evidence="1">Nucleus</location>
        <location evidence="1">Nucleolus</location>
    </subcellularLocation>
</comment>
<dbReference type="SMART" id="SM00316">
    <property type="entry name" value="S1"/>
    <property type="match status" value="9"/>
</dbReference>
<accession>A0AAW1TYP1</accession>
<feature type="compositionally biased region" description="Basic and acidic residues" evidence="3">
    <location>
        <begin position="1067"/>
        <end position="1076"/>
    </location>
</feature>
<dbReference type="InterPro" id="IPR012340">
    <property type="entry name" value="NA-bd_OB-fold"/>
</dbReference>
<dbReference type="InterPro" id="IPR057302">
    <property type="entry name" value="Rrp5_S1"/>
</dbReference>
<dbReference type="InterPro" id="IPR003029">
    <property type="entry name" value="S1_domain"/>
</dbReference>
<feature type="domain" description="S1 motif" evidence="4">
    <location>
        <begin position="517"/>
        <end position="592"/>
    </location>
</feature>
<feature type="domain" description="S1 motif" evidence="4">
    <location>
        <begin position="600"/>
        <end position="671"/>
    </location>
</feature>
<dbReference type="PROSITE" id="PS50126">
    <property type="entry name" value="S1"/>
    <property type="match status" value="6"/>
</dbReference>
<keyword evidence="6" id="KW-1185">Reference proteome</keyword>
<name>A0AAW1TYP1_9CUCU</name>
<evidence type="ECO:0000256" key="1">
    <source>
        <dbReference type="ARBA" id="ARBA00004604"/>
    </source>
</evidence>
<protein>
    <recommendedName>
        <fullName evidence="4">S1 motif domain-containing protein</fullName>
    </recommendedName>
</protein>
<reference evidence="5 6" key="1">
    <citation type="submission" date="2023-03" db="EMBL/GenBank/DDBJ databases">
        <title>Genome insight into feeding habits of ladybird beetles.</title>
        <authorList>
            <person name="Li H.-S."/>
            <person name="Huang Y.-H."/>
            <person name="Pang H."/>
        </authorList>
    </citation>
    <scope>NUCLEOTIDE SEQUENCE [LARGE SCALE GENOMIC DNA]</scope>
    <source>
        <strain evidence="5">SYSU_2023b</strain>
        <tissue evidence="5">Whole body</tissue>
    </source>
</reference>
<dbReference type="Gene3D" id="2.40.50.140">
    <property type="entry name" value="Nucleic acid-binding proteins"/>
    <property type="match status" value="6"/>
</dbReference>
<evidence type="ECO:0000259" key="4">
    <source>
        <dbReference type="PROSITE" id="PS50126"/>
    </source>
</evidence>
<dbReference type="InterPro" id="IPR003107">
    <property type="entry name" value="HAT"/>
</dbReference>
<keyword evidence="2" id="KW-0698">rRNA processing</keyword>